<dbReference type="RefSeq" id="WP_083623799.1">
    <property type="nucleotide sequence ID" value="NZ_LR734877.1"/>
</dbReference>
<proteinExistence type="predicted"/>
<reference evidence="1" key="1">
    <citation type="submission" date="2019-10" db="EMBL/GenBank/DDBJ databases">
        <authorList>
            <consortium name="Genoscope - CEA"/>
            <person name="William W."/>
        </authorList>
    </citation>
    <scope>NUCLEOTIDE SEQUENCE [LARGE SCALE GENOMIC DNA]</scope>
    <source>
        <strain evidence="1">BBR_PRJEB10992</strain>
    </source>
</reference>
<sequence length="171" mass="19579">MSSKETKSGLNQDLSDKKVINIKKNSKKVDEAIKKGIQLNEELENEDQIKEFTIKILNTDNQKLMELTSAIRMSRAAMIEYSIEYVYYCINRLKLNLDEIIQKMGGLGGNSNSDSSVLYNLKLDIVTLHKIKKIGMEERVNDCAILGIRLLYQNNCTVRELEKTSEISKEK</sequence>
<dbReference type="EMBL" id="CZCU02000149">
    <property type="protein sequence ID" value="VXD21465.1"/>
    <property type="molecule type" value="Genomic_DNA"/>
</dbReference>
<comment type="caution">
    <text evidence="1">The sequence shown here is derived from an EMBL/GenBank/DDBJ whole genome shotgun (WGS) entry which is preliminary data.</text>
</comment>
<evidence type="ECO:0000313" key="2">
    <source>
        <dbReference type="Proteomes" id="UP000184550"/>
    </source>
</evidence>
<evidence type="ECO:0000313" key="1">
    <source>
        <dbReference type="EMBL" id="VXD21465.1"/>
    </source>
</evidence>
<organism evidence="1 2">
    <name type="scientific">Planktothrix serta PCC 8927</name>
    <dbReference type="NCBI Taxonomy" id="671068"/>
    <lineage>
        <taxon>Bacteria</taxon>
        <taxon>Bacillati</taxon>
        <taxon>Cyanobacteriota</taxon>
        <taxon>Cyanophyceae</taxon>
        <taxon>Oscillatoriophycideae</taxon>
        <taxon>Oscillatoriales</taxon>
        <taxon>Microcoleaceae</taxon>
        <taxon>Planktothrix</taxon>
    </lineage>
</organism>
<gene>
    <name evidence="1" type="ORF">PL8927_720026</name>
</gene>
<dbReference type="AlphaFoldDB" id="A0A7Z9BUT9"/>
<accession>A0A7Z9BUT9</accession>
<name>A0A7Z9BUT9_9CYAN</name>
<protein>
    <submittedName>
        <fullName evidence="1">Uncharacterized protein</fullName>
    </submittedName>
</protein>
<keyword evidence="2" id="KW-1185">Reference proteome</keyword>
<dbReference type="Proteomes" id="UP000184550">
    <property type="component" value="Unassembled WGS sequence"/>
</dbReference>